<evidence type="ECO:0000313" key="14">
    <source>
        <dbReference type="EMBL" id="KAF2144820.1"/>
    </source>
</evidence>
<dbReference type="RefSeq" id="XP_033400532.1">
    <property type="nucleotide sequence ID" value="XM_033536565.1"/>
</dbReference>
<evidence type="ECO:0000313" key="15">
    <source>
        <dbReference type="Proteomes" id="UP000799438"/>
    </source>
</evidence>
<feature type="region of interest" description="Disordered" evidence="11">
    <location>
        <begin position="762"/>
        <end position="787"/>
    </location>
</feature>
<feature type="transmembrane region" description="Helical" evidence="12">
    <location>
        <begin position="493"/>
        <end position="515"/>
    </location>
</feature>
<dbReference type="CDD" id="cd03232">
    <property type="entry name" value="ABCG_PDR_domain2"/>
    <property type="match status" value="1"/>
</dbReference>
<evidence type="ECO:0000256" key="9">
    <source>
        <dbReference type="ARBA" id="ARBA00023136"/>
    </source>
</evidence>
<dbReference type="PROSITE" id="PS50893">
    <property type="entry name" value="ABC_TRANSPORTER_2"/>
    <property type="match status" value="2"/>
</dbReference>
<dbReference type="FunFam" id="3.40.50.300:FF:001465">
    <property type="entry name" value="ABC multidrug transporter (Eurofung)"/>
    <property type="match status" value="1"/>
</dbReference>
<dbReference type="PANTHER" id="PTHR19241">
    <property type="entry name" value="ATP-BINDING CASSETTE TRANSPORTER"/>
    <property type="match status" value="1"/>
</dbReference>
<feature type="region of interest" description="Disordered" evidence="11">
    <location>
        <begin position="1"/>
        <end position="52"/>
    </location>
</feature>
<evidence type="ECO:0000256" key="1">
    <source>
        <dbReference type="ARBA" id="ARBA00004651"/>
    </source>
</evidence>
<keyword evidence="4" id="KW-1003">Cell membrane</keyword>
<dbReference type="InterPro" id="IPR003439">
    <property type="entry name" value="ABC_transporter-like_ATP-bd"/>
</dbReference>
<dbReference type="InterPro" id="IPR017871">
    <property type="entry name" value="ABC_transporter-like_CS"/>
</dbReference>
<dbReference type="Pfam" id="PF14510">
    <property type="entry name" value="ABC_trans_N"/>
    <property type="match status" value="1"/>
</dbReference>
<gene>
    <name evidence="14" type="ORF">K452DRAFT_222552</name>
</gene>
<feature type="transmembrane region" description="Helical" evidence="12">
    <location>
        <begin position="536"/>
        <end position="569"/>
    </location>
</feature>
<feature type="transmembrane region" description="Helical" evidence="12">
    <location>
        <begin position="1400"/>
        <end position="1418"/>
    </location>
</feature>
<dbReference type="InterPro" id="IPR029481">
    <property type="entry name" value="ABC_trans_N"/>
</dbReference>
<feature type="transmembrane region" description="Helical" evidence="12">
    <location>
        <begin position="1165"/>
        <end position="1186"/>
    </location>
</feature>
<organism evidence="14 15">
    <name type="scientific">Aplosporella prunicola CBS 121167</name>
    <dbReference type="NCBI Taxonomy" id="1176127"/>
    <lineage>
        <taxon>Eukaryota</taxon>
        <taxon>Fungi</taxon>
        <taxon>Dikarya</taxon>
        <taxon>Ascomycota</taxon>
        <taxon>Pezizomycotina</taxon>
        <taxon>Dothideomycetes</taxon>
        <taxon>Dothideomycetes incertae sedis</taxon>
        <taxon>Botryosphaeriales</taxon>
        <taxon>Aplosporellaceae</taxon>
        <taxon>Aplosporella</taxon>
    </lineage>
</organism>
<evidence type="ECO:0000256" key="3">
    <source>
        <dbReference type="ARBA" id="ARBA00022448"/>
    </source>
</evidence>
<evidence type="ECO:0000256" key="5">
    <source>
        <dbReference type="ARBA" id="ARBA00022692"/>
    </source>
</evidence>
<feature type="domain" description="ABC transporter" evidence="13">
    <location>
        <begin position="799"/>
        <end position="1042"/>
    </location>
</feature>
<dbReference type="EMBL" id="ML995479">
    <property type="protein sequence ID" value="KAF2144820.1"/>
    <property type="molecule type" value="Genomic_DNA"/>
</dbReference>
<evidence type="ECO:0000256" key="12">
    <source>
        <dbReference type="SAM" id="Phobius"/>
    </source>
</evidence>
<accession>A0A6A6BL21</accession>
<keyword evidence="10" id="KW-0325">Glycoprotein</keyword>
<dbReference type="Pfam" id="PF01061">
    <property type="entry name" value="ABC2_membrane"/>
    <property type="match status" value="2"/>
</dbReference>
<keyword evidence="6" id="KW-0547">Nucleotide-binding</keyword>
<dbReference type="GO" id="GO:0140359">
    <property type="term" value="F:ABC-type transporter activity"/>
    <property type="evidence" value="ECO:0007669"/>
    <property type="project" value="InterPro"/>
</dbReference>
<dbReference type="PROSITE" id="PS00211">
    <property type="entry name" value="ABC_TRANSPORTER_1"/>
    <property type="match status" value="1"/>
</dbReference>
<sequence>MAATGAAGLTPEFADNAGEGIVRTISNGTKDDSGSEVDVDRFDDSEDVDEKKTEDWGMLEEVKAIKAQGDQEGSGNRKLGVTWTNLTVKGMSSDATFNENALSQFDIPKHVQEGRRGIPMKTILDNSHGCVKPGEMLLVLGRPGAGCTTLLNILSNRRIGYTEVSGNVKFGNMDHKQAKQYRGQIVMNTEEEIFFPSLTVGQTMDFATRMKVPFHLPSDMHNSPEEFAQASKDFLLRSMGIAHTNDTKVGNEFVRGVSGGERKRVSIVECLATRGSVFCWDNSTRGLDASTALEWTKAMRAMTDIMGLTTIVTLYQAGNGIYNLFDKVLVLDEGKQIFYGSRKQALPFMEEHGFICDSSANVADFLTGVTVPTERRIAPGFEDRFPRNADEVLAAYEKTPIKPAMAAEYNFPELESTKQSTEEFKNSVVFEKHKRLPKSSELTTSFFTQVHACIIRQYQMLWGDKATFILKQVSTLIQALIAGSLFYNAPENSAGLFIKGGALFFSLLFNSLLAMSEVTDSFSGRPVLAKHRAFALYHPAAFCIAQIVADIPVLLFQVTHFGIVIYFMVGLKVTAAAFFTYWIILFTAAMTMTALFRAIGAAFPTFDAASKVSGFLISALIMYTGYMIVKPNMHPWFVWIYWIDPLAYGFEALMGNEFHNKQIPCFANNLVPFGPEYTDPAHQACTGVSGATPGASSLTGDQYLDSLSYSHSHVWRNFGILWAWWVFFVAITIIFTSRWKQLGEGGRSLLIPREQEHNVAHLVSNDEESQRSEKIPPKAGSSDRENNLDSQLIRNTSIFTWKNLTYTVKTPSGDRVLLDNVQGYVKPGMLGALMGSSGAGKTTLLDVLAQRKTDGTIHGSIMVDGRPLPVSFQRSAGYCEQLDVHEPLATVREALEFSALLRQSRETPREEKLKYVDTIIDLLELHDLEHTLIGRPGAGLSIEQRKRVTIGVELVSKPSILIFLDEPTSGLDGQAAFNTVRFLRKLAEVGQAVLVTIHQPSAQLFAQFDTLLLLAKGGKTVYFGDIGDNANTIKEYFGRYGAPCPEESNPAEHMIDVVSGSLSQGRDWNKVWLESPEHDKTVQELDRIISDAASKPPGTVDDGHEFAMPIWEQVKIVTHRMNLSLYRNTDYINNKMALHIGSALFNGFSFWMIGDSVSDLQLRLFTVFNFIFVAPGVMAQLQPLFIDRRNIYETREKKSKMYHWGPFVTGLIVSEIPYLLICGVLYFVCWYYTAGLPTASKYAGSTLFVMIMYEFVYTGIGQFVAAYAPNAVFASLINPLIIGTLVSFCGVLVPYAQIQSFWRYWMYYLNPFNYLMGSLLVFTTWSTEVKCKNSEFAIFDPPANQTCQDYLASYMMGMGSRSNLINPDATSGCQVCEYRDGSDYLFNLNLKDYYYGWRDAAIVALFAFSSYAMVFCLMKLRTKASKKAE</sequence>
<dbReference type="Pfam" id="PF19055">
    <property type="entry name" value="ABC2_membrane_7"/>
    <property type="match status" value="1"/>
</dbReference>
<name>A0A6A6BL21_9PEZI</name>
<dbReference type="InterPro" id="IPR027417">
    <property type="entry name" value="P-loop_NTPase"/>
</dbReference>
<evidence type="ECO:0000256" key="4">
    <source>
        <dbReference type="ARBA" id="ARBA00022475"/>
    </source>
</evidence>
<dbReference type="InterPro" id="IPR034003">
    <property type="entry name" value="ABCG_PDR_2"/>
</dbReference>
<feature type="transmembrane region" description="Helical" evidence="12">
    <location>
        <begin position="608"/>
        <end position="629"/>
    </location>
</feature>
<dbReference type="Gene3D" id="3.40.50.300">
    <property type="entry name" value="P-loop containing nucleotide triphosphate hydrolases"/>
    <property type="match status" value="2"/>
</dbReference>
<feature type="transmembrane region" description="Helical" evidence="12">
    <location>
        <begin position="714"/>
        <end position="735"/>
    </location>
</feature>
<feature type="compositionally biased region" description="Basic and acidic residues" evidence="11">
    <location>
        <begin position="768"/>
        <end position="787"/>
    </location>
</feature>
<comment type="similarity">
    <text evidence="2">Belongs to the ABC transporter superfamily. ABCG family. PDR (TC 3.A.1.205) subfamily.</text>
</comment>
<evidence type="ECO:0000256" key="11">
    <source>
        <dbReference type="SAM" id="MobiDB-lite"/>
    </source>
</evidence>
<dbReference type="Pfam" id="PF06422">
    <property type="entry name" value="PDR_CDR"/>
    <property type="match status" value="1"/>
</dbReference>
<keyword evidence="8 12" id="KW-1133">Transmembrane helix</keyword>
<keyword evidence="3" id="KW-0813">Transport</keyword>
<evidence type="ECO:0000256" key="7">
    <source>
        <dbReference type="ARBA" id="ARBA00022840"/>
    </source>
</evidence>
<reference evidence="14" key="1">
    <citation type="journal article" date="2020" name="Stud. Mycol.">
        <title>101 Dothideomycetes genomes: a test case for predicting lifestyles and emergence of pathogens.</title>
        <authorList>
            <person name="Haridas S."/>
            <person name="Albert R."/>
            <person name="Binder M."/>
            <person name="Bloem J."/>
            <person name="Labutti K."/>
            <person name="Salamov A."/>
            <person name="Andreopoulos B."/>
            <person name="Baker S."/>
            <person name="Barry K."/>
            <person name="Bills G."/>
            <person name="Bluhm B."/>
            <person name="Cannon C."/>
            <person name="Castanera R."/>
            <person name="Culley D."/>
            <person name="Daum C."/>
            <person name="Ezra D."/>
            <person name="Gonzalez J."/>
            <person name="Henrissat B."/>
            <person name="Kuo A."/>
            <person name="Liang C."/>
            <person name="Lipzen A."/>
            <person name="Lutzoni F."/>
            <person name="Magnuson J."/>
            <person name="Mondo S."/>
            <person name="Nolan M."/>
            <person name="Ohm R."/>
            <person name="Pangilinan J."/>
            <person name="Park H.-J."/>
            <person name="Ramirez L."/>
            <person name="Alfaro M."/>
            <person name="Sun H."/>
            <person name="Tritt A."/>
            <person name="Yoshinaga Y."/>
            <person name="Zwiers L.-H."/>
            <person name="Turgeon B."/>
            <person name="Goodwin S."/>
            <person name="Spatafora J."/>
            <person name="Crous P."/>
            <person name="Grigoriev I."/>
        </authorList>
    </citation>
    <scope>NUCLEOTIDE SEQUENCE</scope>
    <source>
        <strain evidence="14">CBS 121167</strain>
    </source>
</reference>
<evidence type="ECO:0000256" key="2">
    <source>
        <dbReference type="ARBA" id="ARBA00006012"/>
    </source>
</evidence>
<keyword evidence="7" id="KW-0067">ATP-binding</keyword>
<dbReference type="FunFam" id="3.40.50.300:FF:000054">
    <property type="entry name" value="ABC multidrug transporter atrF"/>
    <property type="match status" value="1"/>
</dbReference>
<dbReference type="GO" id="GO:0005524">
    <property type="term" value="F:ATP binding"/>
    <property type="evidence" value="ECO:0007669"/>
    <property type="project" value="UniProtKB-KW"/>
</dbReference>
<proteinExistence type="inferred from homology"/>
<dbReference type="SUPFAM" id="SSF52540">
    <property type="entry name" value="P-loop containing nucleoside triphosphate hydrolases"/>
    <property type="match status" value="2"/>
</dbReference>
<keyword evidence="5 12" id="KW-0812">Transmembrane</keyword>
<feature type="transmembrane region" description="Helical" evidence="12">
    <location>
        <begin position="1207"/>
        <end position="1233"/>
    </location>
</feature>
<protein>
    <recommendedName>
        <fullName evidence="13">ABC transporter domain-containing protein</fullName>
    </recommendedName>
</protein>
<dbReference type="InterPro" id="IPR003593">
    <property type="entry name" value="AAA+_ATPase"/>
</dbReference>
<feature type="transmembrane region" description="Helical" evidence="12">
    <location>
        <begin position="1280"/>
        <end position="1298"/>
    </location>
</feature>
<evidence type="ECO:0000259" key="13">
    <source>
        <dbReference type="PROSITE" id="PS50893"/>
    </source>
</evidence>
<feature type="transmembrane region" description="Helical" evidence="12">
    <location>
        <begin position="1245"/>
        <end position="1268"/>
    </location>
</feature>
<dbReference type="SMART" id="SM00382">
    <property type="entry name" value="AAA"/>
    <property type="match status" value="2"/>
</dbReference>
<evidence type="ECO:0000256" key="10">
    <source>
        <dbReference type="ARBA" id="ARBA00023180"/>
    </source>
</evidence>
<feature type="domain" description="ABC transporter" evidence="13">
    <location>
        <begin position="102"/>
        <end position="358"/>
    </location>
</feature>
<evidence type="ECO:0000256" key="8">
    <source>
        <dbReference type="ARBA" id="ARBA00022989"/>
    </source>
</evidence>
<dbReference type="Pfam" id="PF00005">
    <property type="entry name" value="ABC_tran"/>
    <property type="match status" value="2"/>
</dbReference>
<evidence type="ECO:0000256" key="6">
    <source>
        <dbReference type="ARBA" id="ARBA00022741"/>
    </source>
</evidence>
<comment type="subcellular location">
    <subcellularLocation>
        <location evidence="1">Cell membrane</location>
        <topology evidence="1">Multi-pass membrane protein</topology>
    </subcellularLocation>
</comment>
<dbReference type="GO" id="GO:0016887">
    <property type="term" value="F:ATP hydrolysis activity"/>
    <property type="evidence" value="ECO:0007669"/>
    <property type="project" value="InterPro"/>
</dbReference>
<dbReference type="InterPro" id="IPR043926">
    <property type="entry name" value="ABCG_dom"/>
</dbReference>
<feature type="transmembrane region" description="Helical" evidence="12">
    <location>
        <begin position="1136"/>
        <end position="1153"/>
    </location>
</feature>
<dbReference type="GeneID" id="54294061"/>
<dbReference type="GO" id="GO:0005886">
    <property type="term" value="C:plasma membrane"/>
    <property type="evidence" value="ECO:0007669"/>
    <property type="project" value="UniProtKB-SubCell"/>
</dbReference>
<dbReference type="CDD" id="cd03233">
    <property type="entry name" value="ABCG_PDR_domain1"/>
    <property type="match status" value="1"/>
</dbReference>
<feature type="compositionally biased region" description="Basic and acidic residues" evidence="11">
    <location>
        <begin position="29"/>
        <end position="42"/>
    </location>
</feature>
<keyword evidence="15" id="KW-1185">Reference proteome</keyword>
<dbReference type="InterPro" id="IPR013525">
    <property type="entry name" value="ABC2_TM"/>
</dbReference>
<dbReference type="InterPro" id="IPR034001">
    <property type="entry name" value="ABCG_PDR_1"/>
</dbReference>
<dbReference type="OrthoDB" id="245989at2759"/>
<feature type="transmembrane region" description="Helical" evidence="12">
    <location>
        <begin position="468"/>
        <end position="487"/>
    </location>
</feature>
<keyword evidence="9 12" id="KW-0472">Membrane</keyword>
<dbReference type="InterPro" id="IPR010929">
    <property type="entry name" value="PDR_CDR_ABC"/>
</dbReference>
<dbReference type="Proteomes" id="UP000799438">
    <property type="component" value="Unassembled WGS sequence"/>
</dbReference>